<feature type="non-terminal residue" evidence="1">
    <location>
        <position position="88"/>
    </location>
</feature>
<evidence type="ECO:0000313" key="1">
    <source>
        <dbReference type="EMBL" id="VDM69443.1"/>
    </source>
</evidence>
<dbReference type="Proteomes" id="UP000270094">
    <property type="component" value="Unassembled WGS sequence"/>
</dbReference>
<dbReference type="AlphaFoldDB" id="A0A3P7INS1"/>
<evidence type="ECO:0000313" key="2">
    <source>
        <dbReference type="Proteomes" id="UP000270094"/>
    </source>
</evidence>
<name>A0A3P7INS1_STRVU</name>
<gene>
    <name evidence="1" type="ORF">SVUK_LOCUS4441</name>
</gene>
<proteinExistence type="predicted"/>
<dbReference type="OrthoDB" id="5873508at2759"/>
<reference evidence="1 2" key="1">
    <citation type="submission" date="2018-11" db="EMBL/GenBank/DDBJ databases">
        <authorList>
            <consortium name="Pathogen Informatics"/>
        </authorList>
    </citation>
    <scope>NUCLEOTIDE SEQUENCE [LARGE SCALE GENOMIC DNA]</scope>
</reference>
<protein>
    <submittedName>
        <fullName evidence="1">Uncharacterized protein</fullName>
    </submittedName>
</protein>
<dbReference type="EMBL" id="UYYB01012255">
    <property type="protein sequence ID" value="VDM69443.1"/>
    <property type="molecule type" value="Genomic_DNA"/>
</dbReference>
<sequence>MCPPATIQLSGEDRVAIVKELFRNAKEDELTLYPSLLAEGNFASAAFEKKKNRNNADQLSKEARMIKYFAPSSVGAAALNIHSPAQTK</sequence>
<accession>A0A3P7INS1</accession>
<organism evidence="1 2">
    <name type="scientific">Strongylus vulgaris</name>
    <name type="common">Blood worm</name>
    <dbReference type="NCBI Taxonomy" id="40348"/>
    <lineage>
        <taxon>Eukaryota</taxon>
        <taxon>Metazoa</taxon>
        <taxon>Ecdysozoa</taxon>
        <taxon>Nematoda</taxon>
        <taxon>Chromadorea</taxon>
        <taxon>Rhabditida</taxon>
        <taxon>Rhabditina</taxon>
        <taxon>Rhabditomorpha</taxon>
        <taxon>Strongyloidea</taxon>
        <taxon>Strongylidae</taxon>
        <taxon>Strongylus</taxon>
    </lineage>
</organism>
<keyword evidence="2" id="KW-1185">Reference proteome</keyword>